<feature type="coiled-coil region" evidence="3">
    <location>
        <begin position="72"/>
        <end position="108"/>
    </location>
</feature>
<dbReference type="Gene3D" id="2.40.30.170">
    <property type="match status" value="1"/>
</dbReference>
<evidence type="ECO:0000313" key="6">
    <source>
        <dbReference type="Proteomes" id="UP001174909"/>
    </source>
</evidence>
<dbReference type="InterPro" id="IPR058625">
    <property type="entry name" value="MdtA-like_BSH"/>
</dbReference>
<evidence type="ECO:0000256" key="3">
    <source>
        <dbReference type="SAM" id="Coils"/>
    </source>
</evidence>
<evidence type="ECO:0000256" key="2">
    <source>
        <dbReference type="ARBA" id="ARBA00023054"/>
    </source>
</evidence>
<accession>A0AA35WH21</accession>
<dbReference type="Proteomes" id="UP001174909">
    <property type="component" value="Unassembled WGS sequence"/>
</dbReference>
<dbReference type="Pfam" id="PF25917">
    <property type="entry name" value="BSH_RND"/>
    <property type="match status" value="1"/>
</dbReference>
<feature type="coiled-coil region" evidence="3">
    <location>
        <begin position="157"/>
        <end position="191"/>
    </location>
</feature>
<proteinExistence type="predicted"/>
<dbReference type="InterPro" id="IPR030190">
    <property type="entry name" value="MacA_alpha-hairpin_sf"/>
</dbReference>
<dbReference type="AlphaFoldDB" id="A0AA35WH21"/>
<comment type="caution">
    <text evidence="5">The sequence shown here is derived from an EMBL/GenBank/DDBJ whole genome shotgun (WGS) entry which is preliminary data.</text>
</comment>
<dbReference type="InterPro" id="IPR050465">
    <property type="entry name" value="UPF0194_transport"/>
</dbReference>
<evidence type="ECO:0000259" key="4">
    <source>
        <dbReference type="Pfam" id="PF25917"/>
    </source>
</evidence>
<dbReference type="Gene3D" id="2.40.50.100">
    <property type="match status" value="1"/>
</dbReference>
<sequence>MKFSFGQDKKKAEDKREVVRRGEFLVRVRESGTLRSFIEVDVRSNVEGEIVDILVDEGQKVEVDQALLRIDEKQILEQKKQAEANLNARKAELERAQLRITITEKQQESGLAQAHNSVLKAKATLDSFVATTQQRTTEAESLVATTNNSLDQDNIALKQAEIALGQAKLTLERAKSTVESANISYETAESEHERNKELYDKQLISKKALEDSQRQLIIAKTQYDTALKEVESQKETIKSQDENLNARQKAIESRQTTLELNQKNVETLKQSLKAQRKQYVAELEDAQTRLQQIQETIEEEKELTIHSRVSAQASLIQAESQLKSQEERHEWTTVKAPMAGTITRLIVEEGEIITSGRSSFSRGEAIMRIADLDQMIVRTQINQVEIGKIVEEQRAEITVDSYPGSVFPGRVSEISPSRDAARSSKSKFCNHF</sequence>
<dbReference type="GO" id="GO:1990961">
    <property type="term" value="P:xenobiotic detoxification by transmembrane export across the plasma membrane"/>
    <property type="evidence" value="ECO:0007669"/>
    <property type="project" value="InterPro"/>
</dbReference>
<evidence type="ECO:0000256" key="1">
    <source>
        <dbReference type="ARBA" id="ARBA00004196"/>
    </source>
</evidence>
<feature type="domain" description="Multidrug resistance protein MdtA-like barrel-sandwich hybrid" evidence="4">
    <location>
        <begin position="40"/>
        <end position="359"/>
    </location>
</feature>
<keyword evidence="6" id="KW-1185">Reference proteome</keyword>
<evidence type="ECO:0000313" key="5">
    <source>
        <dbReference type="EMBL" id="CAI8020259.1"/>
    </source>
</evidence>
<name>A0AA35WH21_GEOBA</name>
<dbReference type="EMBL" id="CASHTH010001812">
    <property type="protein sequence ID" value="CAI8020259.1"/>
    <property type="molecule type" value="Genomic_DNA"/>
</dbReference>
<keyword evidence="2 3" id="KW-0175">Coiled coil</keyword>
<dbReference type="Gene3D" id="6.10.140.1990">
    <property type="match status" value="1"/>
</dbReference>
<organism evidence="5 6">
    <name type="scientific">Geodia barretti</name>
    <name type="common">Barrett's horny sponge</name>
    <dbReference type="NCBI Taxonomy" id="519541"/>
    <lineage>
        <taxon>Eukaryota</taxon>
        <taxon>Metazoa</taxon>
        <taxon>Porifera</taxon>
        <taxon>Demospongiae</taxon>
        <taxon>Heteroscleromorpha</taxon>
        <taxon>Tetractinellida</taxon>
        <taxon>Astrophorina</taxon>
        <taxon>Geodiidae</taxon>
        <taxon>Geodia</taxon>
    </lineage>
</organism>
<dbReference type="SUPFAM" id="SSF111369">
    <property type="entry name" value="HlyD-like secretion proteins"/>
    <property type="match status" value="2"/>
</dbReference>
<dbReference type="PANTHER" id="PTHR32347:SF23">
    <property type="entry name" value="BLL5650 PROTEIN"/>
    <property type="match status" value="1"/>
</dbReference>
<reference evidence="5" key="1">
    <citation type="submission" date="2023-03" db="EMBL/GenBank/DDBJ databases">
        <authorList>
            <person name="Steffen K."/>
            <person name="Cardenas P."/>
        </authorList>
    </citation>
    <scope>NUCLEOTIDE SEQUENCE</scope>
</reference>
<feature type="coiled-coil region" evidence="3">
    <location>
        <begin position="223"/>
        <end position="328"/>
    </location>
</feature>
<comment type="subcellular location">
    <subcellularLocation>
        <location evidence="1">Cell envelope</location>
    </subcellularLocation>
</comment>
<protein>
    <recommendedName>
        <fullName evidence="4">Multidrug resistance protein MdtA-like barrel-sandwich hybrid domain-containing protein</fullName>
    </recommendedName>
</protein>
<dbReference type="GO" id="GO:0019898">
    <property type="term" value="C:extrinsic component of membrane"/>
    <property type="evidence" value="ECO:0007669"/>
    <property type="project" value="InterPro"/>
</dbReference>
<gene>
    <name evidence="5" type="ORF">GBAR_LOCUS12122</name>
</gene>
<dbReference type="PANTHER" id="PTHR32347">
    <property type="entry name" value="EFFLUX SYSTEM COMPONENT YKNX-RELATED"/>
    <property type="match status" value="1"/>
</dbReference>